<dbReference type="EMBL" id="CP026923">
    <property type="protein sequence ID" value="AVG23827.1"/>
    <property type="molecule type" value="Genomic_DNA"/>
</dbReference>
<sequence>MDTQGTNETHSTPVRTRKSRARDWLLPACLVAGALVLSGVMAPTPVQPGDSPVNPPLAAIGPPLGEDSATTTGTPSFTEPNRVLQGLDNHPSASHSLAIPRTSPSGAVRLTDATGLSASVFGAQAQVSSPVLPTLTMTLESVGRGQVSARIQHTTMPEVDGLVVWQHHLVHNSTVAEYWRVDDGIEHGYVLEDSPSGEGPVSIDLRFSGLTPRPLAHAVSLQDTSGVERVRWDRLLAWDATGATLPATFAIRGATVSLEVDDRSAVYPIVIDPTFSQDAYLKASNSEAADYFGASIDISGDTLVVGAWGEDSADSTESDNTELQAGAAYVFVRSGSTWVQQAYLKARYAGADDRFGFSVAISGDTIVVGAPHEDSNAQSIDGNESNNSASNLGAAYVFVRDGTSWSQQAYVKADHPDACCPTEDRVGWAVDIDGDTIAVGAPGQTWSEGLTDQGAVYIFHRVGTTWSQQGLVKGSTSGSGDEFGEAVSLSGDSLLVGASEEDSDSTGVGGSDNDDSSEAGAAYVFTRTGSTWTEQAYLKASNTEADDLFGFAVALDGDVAVVGAHAEDSAGGDSAPDQSDNSRDASGAAYVFERDGSTWAQTAFLKGPSPNRYKAFGISVDVVDDRVIAGAPAGTRGSVEVYTKSGSTWSHAQTLHASNVLDDLDRFGSSVAMAGTTILGGAADEDSDLRGVFTTAELTAQNNDDAGSSGAVYVFRTPDDTGDSSRSSESSVAGTPGIFLTLGSTPGQPINLAKLTWGAFRGFPGGAYSLVLTSSSDGGTTRVLGSGFLNRGGHLEKTIALPDLLPGSYVVTVTALSETGHALVLGNRFSVTPGGTLGAKTAESLQPLVR</sequence>
<protein>
    <submittedName>
        <fullName evidence="6">FG-GAP repeat-containing protein</fullName>
    </submittedName>
</protein>
<feature type="compositionally biased region" description="Polar residues" evidence="4">
    <location>
        <begin position="68"/>
        <end position="79"/>
    </location>
</feature>
<accession>A0A2L2BQA3</accession>
<feature type="region of interest" description="Disordered" evidence="4">
    <location>
        <begin position="497"/>
        <end position="518"/>
    </location>
</feature>
<feature type="transmembrane region" description="Helical" evidence="5">
    <location>
        <begin position="24"/>
        <end position="42"/>
    </location>
</feature>
<dbReference type="KEGG" id="psai:C3B54_11850"/>
<evidence type="ECO:0000313" key="6">
    <source>
        <dbReference type="EMBL" id="AVG23827.1"/>
    </source>
</evidence>
<feature type="region of interest" description="Disordered" evidence="4">
    <location>
        <begin position="47"/>
        <end position="80"/>
    </location>
</feature>
<dbReference type="Gene3D" id="2.130.10.130">
    <property type="entry name" value="Integrin alpha, N-terminal"/>
    <property type="match status" value="3"/>
</dbReference>
<dbReference type="AlphaFoldDB" id="A0A2L2BQA3"/>
<evidence type="ECO:0000256" key="1">
    <source>
        <dbReference type="ARBA" id="ARBA00022729"/>
    </source>
</evidence>
<dbReference type="SMART" id="SM00191">
    <property type="entry name" value="Int_alpha"/>
    <property type="match status" value="7"/>
</dbReference>
<evidence type="ECO:0000313" key="7">
    <source>
        <dbReference type="Proteomes" id="UP000243077"/>
    </source>
</evidence>
<reference evidence="6 7" key="1">
    <citation type="submission" date="2018-02" db="EMBL/GenBank/DDBJ databases">
        <title>Complete genome of the streamlined marine actinobacterium Pontimonas salivibrio CL-TW6 adapted to coastal planktonic lifestype.</title>
        <authorList>
            <person name="Cho B.C."/>
            <person name="Hardies S.C."/>
            <person name="Jang G.I."/>
            <person name="Hwang C.Y."/>
        </authorList>
    </citation>
    <scope>NUCLEOTIDE SEQUENCE [LARGE SCALE GENOMIC DNA]</scope>
    <source>
        <strain evidence="6 7">CL-TW6</strain>
    </source>
</reference>
<organism evidence="6 7">
    <name type="scientific">Pontimonas salivibrio</name>
    <dbReference type="NCBI Taxonomy" id="1159327"/>
    <lineage>
        <taxon>Bacteria</taxon>
        <taxon>Bacillati</taxon>
        <taxon>Actinomycetota</taxon>
        <taxon>Actinomycetes</taxon>
        <taxon>Micrococcales</taxon>
        <taxon>Microbacteriaceae</taxon>
        <taxon>Pontimonas</taxon>
    </lineage>
</organism>
<dbReference type="PROSITE" id="PS51470">
    <property type="entry name" value="FG_GAP"/>
    <property type="match status" value="1"/>
</dbReference>
<keyword evidence="2" id="KW-0677">Repeat</keyword>
<keyword evidence="5" id="KW-1133">Transmembrane helix</keyword>
<dbReference type="InterPro" id="IPR013517">
    <property type="entry name" value="FG-GAP"/>
</dbReference>
<dbReference type="PANTHER" id="PTHR36220">
    <property type="entry name" value="UNNAMED PRODUCT"/>
    <property type="match status" value="1"/>
</dbReference>
<dbReference type="Proteomes" id="UP000243077">
    <property type="component" value="Chromosome"/>
</dbReference>
<dbReference type="InterPro" id="IPR028994">
    <property type="entry name" value="Integrin_alpha_N"/>
</dbReference>
<evidence type="ECO:0000256" key="5">
    <source>
        <dbReference type="SAM" id="Phobius"/>
    </source>
</evidence>
<keyword evidence="3" id="KW-0325">Glycoprotein</keyword>
<evidence type="ECO:0000256" key="2">
    <source>
        <dbReference type="ARBA" id="ARBA00022737"/>
    </source>
</evidence>
<name>A0A2L2BQA3_9MICO</name>
<proteinExistence type="predicted"/>
<gene>
    <name evidence="6" type="ORF">C3B54_11850</name>
</gene>
<keyword evidence="5" id="KW-0472">Membrane</keyword>
<keyword evidence="1" id="KW-0732">Signal</keyword>
<keyword evidence="5" id="KW-0812">Transmembrane</keyword>
<evidence type="ECO:0000256" key="3">
    <source>
        <dbReference type="ARBA" id="ARBA00023180"/>
    </source>
</evidence>
<dbReference type="InterPro" id="IPR013519">
    <property type="entry name" value="Int_alpha_beta-p"/>
</dbReference>
<dbReference type="Pfam" id="PF14312">
    <property type="entry name" value="FG-GAP_2"/>
    <property type="match status" value="5"/>
</dbReference>
<dbReference type="SUPFAM" id="SSF69318">
    <property type="entry name" value="Integrin alpha N-terminal domain"/>
    <property type="match status" value="2"/>
</dbReference>
<keyword evidence="7" id="KW-1185">Reference proteome</keyword>
<dbReference type="PANTHER" id="PTHR36220:SF1">
    <property type="entry name" value="GAMMA TUBULIN COMPLEX COMPONENT C-TERMINAL DOMAIN-CONTAINING PROTEIN"/>
    <property type="match status" value="1"/>
</dbReference>
<evidence type="ECO:0000256" key="4">
    <source>
        <dbReference type="SAM" id="MobiDB-lite"/>
    </source>
</evidence>